<evidence type="ECO:0000313" key="1">
    <source>
        <dbReference type="EMBL" id="CAB4994834.1"/>
    </source>
</evidence>
<sequence>MISSRRSPAPATTSMMSNAVHFVLQSLTRTHITLSPQSWVRIAVAIFAREASFSFGATASSRSKNTMSAGMPGPLPIIFSDEPGIDKQLLRGRSRERGDISKFYIFREKIALFTSAITSRYSRARKARAITSRCGEEVRLLADTRR</sequence>
<name>A0A6J7NY33_9ZZZZ</name>
<dbReference type="AlphaFoldDB" id="A0A6J7NY33"/>
<reference evidence="1" key="1">
    <citation type="submission" date="2020-05" db="EMBL/GenBank/DDBJ databases">
        <authorList>
            <person name="Chiriac C."/>
            <person name="Salcher M."/>
            <person name="Ghai R."/>
            <person name="Kavagutti S V."/>
        </authorList>
    </citation>
    <scope>NUCLEOTIDE SEQUENCE</scope>
</reference>
<dbReference type="EMBL" id="CAFBOV010000070">
    <property type="protein sequence ID" value="CAB4994834.1"/>
    <property type="molecule type" value="Genomic_DNA"/>
</dbReference>
<protein>
    <submittedName>
        <fullName evidence="1">Unannotated protein</fullName>
    </submittedName>
</protein>
<organism evidence="1">
    <name type="scientific">freshwater metagenome</name>
    <dbReference type="NCBI Taxonomy" id="449393"/>
    <lineage>
        <taxon>unclassified sequences</taxon>
        <taxon>metagenomes</taxon>
        <taxon>ecological metagenomes</taxon>
    </lineage>
</organism>
<accession>A0A6J7NY33</accession>
<proteinExistence type="predicted"/>
<gene>
    <name evidence="1" type="ORF">UFOPK4020_00471</name>
</gene>